<protein>
    <submittedName>
        <fullName evidence="2">Hypp4151 protein</fullName>
    </submittedName>
</protein>
<gene>
    <name evidence="2" type="primary">Hypp4151</name>
    <name evidence="2" type="ORF">BLAG_LOCUS22009</name>
</gene>
<dbReference type="EMBL" id="OV696692">
    <property type="protein sequence ID" value="CAH1269332.1"/>
    <property type="molecule type" value="Genomic_DNA"/>
</dbReference>
<accession>A0A8K0A708</accession>
<dbReference type="AlphaFoldDB" id="A0A8K0A708"/>
<evidence type="ECO:0000313" key="2">
    <source>
        <dbReference type="EMBL" id="CAH1269332.1"/>
    </source>
</evidence>
<evidence type="ECO:0000313" key="3">
    <source>
        <dbReference type="Proteomes" id="UP000838412"/>
    </source>
</evidence>
<organism evidence="2 3">
    <name type="scientific">Branchiostoma lanceolatum</name>
    <name type="common">Common lancelet</name>
    <name type="synonym">Amphioxus lanceolatum</name>
    <dbReference type="NCBI Taxonomy" id="7740"/>
    <lineage>
        <taxon>Eukaryota</taxon>
        <taxon>Metazoa</taxon>
        <taxon>Chordata</taxon>
        <taxon>Cephalochordata</taxon>
        <taxon>Leptocardii</taxon>
        <taxon>Amphioxiformes</taxon>
        <taxon>Branchiostomatidae</taxon>
        <taxon>Branchiostoma</taxon>
    </lineage>
</organism>
<name>A0A8K0A708_BRALA</name>
<proteinExistence type="predicted"/>
<sequence>MTIHPGNKDTDPLLNPGDHVTRPWVRERAEHPGVVTAPLRMLGAIMNQDLCTKLSPIEEVALSSDISSVNNVVRAARIAWHM</sequence>
<evidence type="ECO:0000256" key="1">
    <source>
        <dbReference type="SAM" id="MobiDB-lite"/>
    </source>
</evidence>
<dbReference type="Proteomes" id="UP000838412">
    <property type="component" value="Chromosome 7"/>
</dbReference>
<reference evidence="2" key="1">
    <citation type="submission" date="2022-01" db="EMBL/GenBank/DDBJ databases">
        <authorList>
            <person name="Braso-Vives M."/>
        </authorList>
    </citation>
    <scope>NUCLEOTIDE SEQUENCE</scope>
</reference>
<feature type="compositionally biased region" description="Basic and acidic residues" evidence="1">
    <location>
        <begin position="1"/>
        <end position="11"/>
    </location>
</feature>
<keyword evidence="3" id="KW-1185">Reference proteome</keyword>
<feature type="region of interest" description="Disordered" evidence="1">
    <location>
        <begin position="1"/>
        <end position="20"/>
    </location>
</feature>